<feature type="compositionally biased region" description="Polar residues" evidence="6">
    <location>
        <begin position="706"/>
        <end position="715"/>
    </location>
</feature>
<organism evidence="7 8">
    <name type="scientific">Agaricus bisporus var. burnettii (strain JB137-S8 / ATCC MYA-4627 / FGSC 10392)</name>
    <name type="common">White button mushroom</name>
    <dbReference type="NCBI Taxonomy" id="597362"/>
    <lineage>
        <taxon>Eukaryota</taxon>
        <taxon>Fungi</taxon>
        <taxon>Dikarya</taxon>
        <taxon>Basidiomycota</taxon>
        <taxon>Agaricomycotina</taxon>
        <taxon>Agaricomycetes</taxon>
        <taxon>Agaricomycetidae</taxon>
        <taxon>Agaricales</taxon>
        <taxon>Agaricineae</taxon>
        <taxon>Agaricaceae</taxon>
        <taxon>Agaricus</taxon>
    </lineage>
</organism>
<proteinExistence type="predicted"/>
<feature type="region of interest" description="Disordered" evidence="6">
    <location>
        <begin position="706"/>
        <end position="732"/>
    </location>
</feature>
<dbReference type="OrthoDB" id="392571at2759"/>
<dbReference type="FunCoup" id="K5X2U3">
    <property type="interactions" value="464"/>
</dbReference>
<dbReference type="GO" id="GO:0000472">
    <property type="term" value="P:endonucleolytic cleavage to generate mature 5'-end of SSU-rRNA from (SSU-rRNA, 5.8S rRNA, LSU-rRNA)"/>
    <property type="evidence" value="ECO:0007669"/>
    <property type="project" value="TreeGrafter"/>
</dbReference>
<dbReference type="Gene3D" id="1.25.10.10">
    <property type="entry name" value="Leucine-rich Repeat Variant"/>
    <property type="match status" value="2"/>
</dbReference>
<protein>
    <recommendedName>
        <fullName evidence="1">Nucleolar protein 9</fullName>
    </recommendedName>
    <alternativeName>
        <fullName evidence="3 4">Pumilio domain-containing protein NOP9</fullName>
    </alternativeName>
</protein>
<keyword evidence="2" id="KW-0677">Repeat</keyword>
<evidence type="ECO:0000256" key="5">
    <source>
        <dbReference type="PROSITE-ProRule" id="PRU00317"/>
    </source>
</evidence>
<evidence type="ECO:0000313" key="8">
    <source>
        <dbReference type="Proteomes" id="UP000008493"/>
    </source>
</evidence>
<dbReference type="GO" id="GO:0003723">
    <property type="term" value="F:RNA binding"/>
    <property type="evidence" value="ECO:0007669"/>
    <property type="project" value="InterPro"/>
</dbReference>
<evidence type="ECO:0000256" key="2">
    <source>
        <dbReference type="ARBA" id="ARBA00022737"/>
    </source>
</evidence>
<dbReference type="GO" id="GO:0000480">
    <property type="term" value="P:endonucleolytic cleavage in 5'-ETS of tricistronic rRNA transcript (SSU-rRNA, 5.8S rRNA, LSU-rRNA)"/>
    <property type="evidence" value="ECO:0007669"/>
    <property type="project" value="TreeGrafter"/>
</dbReference>
<dbReference type="InterPro" id="IPR011989">
    <property type="entry name" value="ARM-like"/>
</dbReference>
<name>K5X2U3_AGABU</name>
<dbReference type="OMA" id="CNSYGSH"/>
<dbReference type="GO" id="GO:0000447">
    <property type="term" value="P:endonucleolytic cleavage in ITS1 to separate SSU-rRNA from 5.8S rRNA and LSU-rRNA from tricistronic rRNA transcript (SSU-rRNA, 5.8S rRNA, LSU-rRNA)"/>
    <property type="evidence" value="ECO:0007669"/>
    <property type="project" value="TreeGrafter"/>
</dbReference>
<evidence type="ECO:0000256" key="3">
    <source>
        <dbReference type="ARBA" id="ARBA00030932"/>
    </source>
</evidence>
<dbReference type="InterPro" id="IPR016024">
    <property type="entry name" value="ARM-type_fold"/>
</dbReference>
<dbReference type="HOGENOM" id="CLU_008720_0_0_1"/>
<evidence type="ECO:0000256" key="4">
    <source>
        <dbReference type="ARBA" id="ARBA00031929"/>
    </source>
</evidence>
<dbReference type="SMART" id="SM00025">
    <property type="entry name" value="Pumilio"/>
    <property type="match status" value="6"/>
</dbReference>
<feature type="region of interest" description="Disordered" evidence="6">
    <location>
        <begin position="752"/>
        <end position="803"/>
    </location>
</feature>
<feature type="region of interest" description="Disordered" evidence="6">
    <location>
        <begin position="1"/>
        <end position="32"/>
    </location>
</feature>
<keyword evidence="8" id="KW-1185">Reference proteome</keyword>
<sequence>MPRGLRKRGRRHKNTEEDDYSHEQTQDGREDGFKLNLNEADISQPSWILPSTSQSDAILTSNPEAPFGFVDTEVKAYFRTVDVQIQDWQSSQVESEEMGGNTDIDPNEERRLFFVAALTEMQGKERELATDPDCSIVLERMANSMDDFVRRVLMDSMAGSYELLIKHRFASHVCQTLFTLAVDTIQREMKGIYPRVPDSQDKGELRTMKQLILDICEELLPAFPSHIMDPFASHVIRSLLVLLSPILANESLVRSKKSAAWKAKQGSMKSVFEKDKGREPVKQLQAPSEFHQMTKQFLEVLKSGLDENEIRAMAASKVASPGLKMLLEVEADLGSSGEPDSLMDRVTVGVVSACSNAPLESSDYLNTLLRDTTSSHLLETIITRAPDDVFRILWNLYLKGKLPRLSVHPVANFVVAKAFGRADEQQLLDACQELADSWQKIIAASRSGVLRAVVDRVANLRVLGDELVKAVFSAFALDTAEEKLSLVPCALYLLPFKVKAVSMSASIVTHYGRKDYQTRKSTVMTAESRVHSREGNKKDKKLLEPQIQGSLLLQSLLHLSEPNYEIVIQSINSLSLEERIQLAHNGSSSRIYDVLLDSSAIPSKTKRSFVLGFIGHYHQLADDRFGSRIVDRCWNFADTYLKEKIARSVIPHQQTLAGSFYGKFFSRNLNLYLLQRRPEEWRNFQTEKKRQADVVYQSSLAKKQEASSSLPQVATSEPVASPQPTKKRKRKGDEIDALFNASLGNKVKKAALGNEVKPASPQASAVKEENSVDRDTTDKGLLDVLGALKNAPKGEKRKKKRKS</sequence>
<evidence type="ECO:0000256" key="1">
    <source>
        <dbReference type="ARBA" id="ARBA00016427"/>
    </source>
</evidence>
<feature type="compositionally biased region" description="Basic residues" evidence="6">
    <location>
        <begin position="1"/>
        <end position="13"/>
    </location>
</feature>
<dbReference type="Pfam" id="PF22493">
    <property type="entry name" value="PUF_NOP9"/>
    <property type="match status" value="1"/>
</dbReference>
<dbReference type="SUPFAM" id="SSF48371">
    <property type="entry name" value="ARM repeat"/>
    <property type="match status" value="2"/>
</dbReference>
<dbReference type="GeneID" id="18830113"/>
<reference evidence="8" key="1">
    <citation type="journal article" date="2012" name="Proc. Natl. Acad. Sci. U.S.A.">
        <title>Genome sequence of the button mushroom Agaricus bisporus reveals mechanisms governing adaptation to a humic-rich ecological niche.</title>
        <authorList>
            <person name="Morin E."/>
            <person name="Kohler A."/>
            <person name="Baker A.R."/>
            <person name="Foulongne-Oriol M."/>
            <person name="Lombard V."/>
            <person name="Nagy L.G."/>
            <person name="Ohm R.A."/>
            <person name="Patyshakuliyeva A."/>
            <person name="Brun A."/>
            <person name="Aerts A.L."/>
            <person name="Bailey A.M."/>
            <person name="Billette C."/>
            <person name="Coutinho P.M."/>
            <person name="Deakin G."/>
            <person name="Doddapaneni H."/>
            <person name="Floudas D."/>
            <person name="Grimwood J."/>
            <person name="Hilden K."/>
            <person name="Kuees U."/>
            <person name="LaButti K.M."/>
            <person name="Lapidus A."/>
            <person name="Lindquist E.A."/>
            <person name="Lucas S.M."/>
            <person name="Murat C."/>
            <person name="Riley R.W."/>
            <person name="Salamov A.A."/>
            <person name="Schmutz J."/>
            <person name="Subramanian V."/>
            <person name="Woesten H.A.B."/>
            <person name="Xu J."/>
            <person name="Eastwood D.C."/>
            <person name="Foster G.D."/>
            <person name="Sonnenberg A.S."/>
            <person name="Cullen D."/>
            <person name="de Vries R.P."/>
            <person name="Lundell T."/>
            <person name="Hibbett D.S."/>
            <person name="Henrissat B."/>
            <person name="Burton K.S."/>
            <person name="Kerrigan R.W."/>
            <person name="Challen M.P."/>
            <person name="Grigoriev I.V."/>
            <person name="Martin F."/>
        </authorList>
    </citation>
    <scope>NUCLEOTIDE SEQUENCE [LARGE SCALE GENOMIC DNA]</scope>
    <source>
        <strain evidence="8">JB137-S8 / ATCC MYA-4627 / FGSC 10392</strain>
    </source>
</reference>
<feature type="compositionally biased region" description="Basic and acidic residues" evidence="6">
    <location>
        <begin position="766"/>
        <end position="781"/>
    </location>
</feature>
<dbReference type="GO" id="GO:0005730">
    <property type="term" value="C:nucleolus"/>
    <property type="evidence" value="ECO:0007669"/>
    <property type="project" value="TreeGrafter"/>
</dbReference>
<gene>
    <name evidence="7" type="ORF">AGABI1DRAFT_55281</name>
</gene>
<evidence type="ECO:0000313" key="7">
    <source>
        <dbReference type="EMBL" id="EKM82116.1"/>
    </source>
</evidence>
<dbReference type="PROSITE" id="PS50302">
    <property type="entry name" value="PUM"/>
    <property type="match status" value="1"/>
</dbReference>
<feature type="repeat" description="Pumilio" evidence="5">
    <location>
        <begin position="612"/>
        <end position="647"/>
    </location>
</feature>
<dbReference type="PANTHER" id="PTHR13102">
    <property type="entry name" value="NUCLEOLAR PROTEIN 9"/>
    <property type="match status" value="1"/>
</dbReference>
<accession>K5X2U3</accession>
<dbReference type="PANTHER" id="PTHR13102:SF0">
    <property type="entry name" value="NUCLEOLAR PROTEIN 9"/>
    <property type="match status" value="1"/>
</dbReference>
<dbReference type="KEGG" id="abp:AGABI1DRAFT55281"/>
<dbReference type="STRING" id="597362.K5X2U3"/>
<dbReference type="EMBL" id="JH971387">
    <property type="protein sequence ID" value="EKM82116.1"/>
    <property type="molecule type" value="Genomic_DNA"/>
</dbReference>
<dbReference type="InterPro" id="IPR040000">
    <property type="entry name" value="NOP9"/>
</dbReference>
<dbReference type="GO" id="GO:0000056">
    <property type="term" value="P:ribosomal small subunit export from nucleus"/>
    <property type="evidence" value="ECO:0007669"/>
    <property type="project" value="TreeGrafter"/>
</dbReference>
<dbReference type="Proteomes" id="UP000008493">
    <property type="component" value="Unassembled WGS sequence"/>
</dbReference>
<dbReference type="GO" id="GO:0030686">
    <property type="term" value="C:90S preribosome"/>
    <property type="evidence" value="ECO:0007669"/>
    <property type="project" value="TreeGrafter"/>
</dbReference>
<dbReference type="RefSeq" id="XP_007327221.1">
    <property type="nucleotide sequence ID" value="XM_007327159.1"/>
</dbReference>
<dbReference type="AlphaFoldDB" id="K5X2U3"/>
<feature type="compositionally biased region" description="Basic and acidic residues" evidence="6">
    <location>
        <begin position="21"/>
        <end position="32"/>
    </location>
</feature>
<dbReference type="GO" id="GO:0030688">
    <property type="term" value="C:preribosome, small subunit precursor"/>
    <property type="evidence" value="ECO:0007669"/>
    <property type="project" value="TreeGrafter"/>
</dbReference>
<dbReference type="InParanoid" id="K5X2U3"/>
<dbReference type="InterPro" id="IPR001313">
    <property type="entry name" value="Pumilio_RNA-bd_rpt"/>
</dbReference>
<dbReference type="eggNOG" id="KOG2188">
    <property type="taxonomic scope" value="Eukaryota"/>
</dbReference>
<evidence type="ECO:0000256" key="6">
    <source>
        <dbReference type="SAM" id="MobiDB-lite"/>
    </source>
</evidence>